<proteinExistence type="inferred from homology"/>
<dbReference type="FunFam" id="3.30.160.60:FF:000475">
    <property type="entry name" value="zinc finger protein 32 isoform X1"/>
    <property type="match status" value="1"/>
</dbReference>
<evidence type="ECO:0000256" key="7">
    <source>
        <dbReference type="ARBA" id="ARBA00023125"/>
    </source>
</evidence>
<evidence type="ECO:0000256" key="4">
    <source>
        <dbReference type="ARBA" id="ARBA00022737"/>
    </source>
</evidence>
<evidence type="ECO:0000259" key="10">
    <source>
        <dbReference type="PROSITE" id="PS50157"/>
    </source>
</evidence>
<reference evidence="11" key="2">
    <citation type="submission" date="2023-05" db="EMBL/GenBank/DDBJ databases">
        <authorList>
            <person name="Fouks B."/>
        </authorList>
    </citation>
    <scope>NUCLEOTIDE SEQUENCE</scope>
    <source>
        <strain evidence="11">Stay&amp;Tobe</strain>
        <tissue evidence="11">Testes</tissue>
    </source>
</reference>
<dbReference type="GO" id="GO:0000978">
    <property type="term" value="F:RNA polymerase II cis-regulatory region sequence-specific DNA binding"/>
    <property type="evidence" value="ECO:0007669"/>
    <property type="project" value="TreeGrafter"/>
</dbReference>
<feature type="domain" description="C2H2-type" evidence="10">
    <location>
        <begin position="91"/>
        <end position="120"/>
    </location>
</feature>
<dbReference type="PROSITE" id="PS50157">
    <property type="entry name" value="ZINC_FINGER_C2H2_2"/>
    <property type="match status" value="5"/>
</dbReference>
<dbReference type="GO" id="GO:0045892">
    <property type="term" value="P:negative regulation of DNA-templated transcription"/>
    <property type="evidence" value="ECO:0007669"/>
    <property type="project" value="UniProtKB-ARBA"/>
</dbReference>
<keyword evidence="6" id="KW-0862">Zinc</keyword>
<protein>
    <recommendedName>
        <fullName evidence="10">C2H2-type domain-containing protein</fullName>
    </recommendedName>
</protein>
<dbReference type="Proteomes" id="UP001233999">
    <property type="component" value="Unassembled WGS sequence"/>
</dbReference>
<dbReference type="SMART" id="SM00355">
    <property type="entry name" value="ZnF_C2H2"/>
    <property type="match status" value="5"/>
</dbReference>
<evidence type="ECO:0000256" key="5">
    <source>
        <dbReference type="ARBA" id="ARBA00022771"/>
    </source>
</evidence>
<feature type="non-terminal residue" evidence="11">
    <location>
        <position position="202"/>
    </location>
</feature>
<dbReference type="PANTHER" id="PTHR23235">
    <property type="entry name" value="KRUEPPEL-LIKE TRANSCRIPTION FACTOR"/>
    <property type="match status" value="1"/>
</dbReference>
<feature type="non-terminal residue" evidence="11">
    <location>
        <position position="1"/>
    </location>
</feature>
<keyword evidence="5 9" id="KW-0863">Zinc-finger</keyword>
<keyword evidence="4" id="KW-0677">Repeat</keyword>
<evidence type="ECO:0000313" key="12">
    <source>
        <dbReference type="Proteomes" id="UP001233999"/>
    </source>
</evidence>
<dbReference type="InterPro" id="IPR013087">
    <property type="entry name" value="Znf_C2H2_type"/>
</dbReference>
<dbReference type="GO" id="GO:0005634">
    <property type="term" value="C:nucleus"/>
    <property type="evidence" value="ECO:0007669"/>
    <property type="project" value="UniProtKB-SubCell"/>
</dbReference>
<dbReference type="FunFam" id="3.30.160.60:FF:001498">
    <property type="entry name" value="Zinc finger protein 404"/>
    <property type="match status" value="1"/>
</dbReference>
<keyword evidence="7" id="KW-0238">DNA-binding</keyword>
<reference evidence="11" key="1">
    <citation type="journal article" date="2023" name="IScience">
        <title>Live-bearing cockroach genome reveals convergent evolutionary mechanisms linked to viviparity in insects and beyond.</title>
        <authorList>
            <person name="Fouks B."/>
            <person name="Harrison M.C."/>
            <person name="Mikhailova A.A."/>
            <person name="Marchal E."/>
            <person name="English S."/>
            <person name="Carruthers M."/>
            <person name="Jennings E.C."/>
            <person name="Chiamaka E.L."/>
            <person name="Frigard R.A."/>
            <person name="Pippel M."/>
            <person name="Attardo G.M."/>
            <person name="Benoit J.B."/>
            <person name="Bornberg-Bauer E."/>
            <person name="Tobe S.S."/>
        </authorList>
    </citation>
    <scope>NUCLEOTIDE SEQUENCE</scope>
    <source>
        <strain evidence="11">Stay&amp;Tobe</strain>
    </source>
</reference>
<feature type="domain" description="C2H2-type" evidence="10">
    <location>
        <begin position="121"/>
        <end position="148"/>
    </location>
</feature>
<dbReference type="Pfam" id="PF00096">
    <property type="entry name" value="zf-C2H2"/>
    <property type="match status" value="5"/>
</dbReference>
<organism evidence="11 12">
    <name type="scientific">Diploptera punctata</name>
    <name type="common">Pacific beetle cockroach</name>
    <dbReference type="NCBI Taxonomy" id="6984"/>
    <lineage>
        <taxon>Eukaryota</taxon>
        <taxon>Metazoa</taxon>
        <taxon>Ecdysozoa</taxon>
        <taxon>Arthropoda</taxon>
        <taxon>Hexapoda</taxon>
        <taxon>Insecta</taxon>
        <taxon>Pterygota</taxon>
        <taxon>Neoptera</taxon>
        <taxon>Polyneoptera</taxon>
        <taxon>Dictyoptera</taxon>
        <taxon>Blattodea</taxon>
        <taxon>Blaberoidea</taxon>
        <taxon>Blaberidae</taxon>
        <taxon>Diplopterinae</taxon>
        <taxon>Diploptera</taxon>
    </lineage>
</organism>
<keyword evidence="3" id="KW-0479">Metal-binding</keyword>
<dbReference type="FunFam" id="3.30.160.60:FF:000875">
    <property type="entry name" value="zinc finger protein 236 isoform X7"/>
    <property type="match status" value="1"/>
</dbReference>
<evidence type="ECO:0000313" key="11">
    <source>
        <dbReference type="EMBL" id="KAJ9576888.1"/>
    </source>
</evidence>
<sequence length="202" mass="23514">QKPFKCEHCGKTFAYSNTLKKHMERHKESQKPRNHECKICKKCYTKKSHLTVHYRIHTGERPFVCEFCKKGFKENSDLTVHLRIHTGSHPYQCKCDVCNKRFTQSSTLNLHYRIHTGYKPFECDICGKSFTQRGSLNAHYRLHTGSRPYRHHIGHLPPLKKIAELFLWDRVVCKDFDCVVPPVSGVLSIITVNISCSNITKV</sequence>
<dbReference type="PROSITE" id="PS00028">
    <property type="entry name" value="ZINC_FINGER_C2H2_1"/>
    <property type="match status" value="5"/>
</dbReference>
<dbReference type="FunFam" id="3.30.160.60:FF:002493">
    <property type="entry name" value="Zinc finger protein"/>
    <property type="match status" value="1"/>
</dbReference>
<evidence type="ECO:0000256" key="3">
    <source>
        <dbReference type="ARBA" id="ARBA00022723"/>
    </source>
</evidence>
<evidence type="ECO:0000256" key="6">
    <source>
        <dbReference type="ARBA" id="ARBA00022833"/>
    </source>
</evidence>
<dbReference type="SUPFAM" id="SSF57667">
    <property type="entry name" value="beta-beta-alpha zinc fingers"/>
    <property type="match status" value="3"/>
</dbReference>
<evidence type="ECO:0000256" key="9">
    <source>
        <dbReference type="PROSITE-ProRule" id="PRU00042"/>
    </source>
</evidence>
<comment type="caution">
    <text evidence="11">The sequence shown here is derived from an EMBL/GenBank/DDBJ whole genome shotgun (WGS) entry which is preliminary data.</text>
</comment>
<keyword evidence="8" id="KW-0539">Nucleus</keyword>
<comment type="similarity">
    <text evidence="2">Belongs to the krueppel C2H2-type zinc-finger protein family.</text>
</comment>
<accession>A0AAD7ZAD7</accession>
<feature type="domain" description="C2H2-type" evidence="10">
    <location>
        <begin position="4"/>
        <end position="31"/>
    </location>
</feature>
<dbReference type="PANTHER" id="PTHR23235:SF142">
    <property type="entry name" value="ZINC FINGER PROTEIN 384"/>
    <property type="match status" value="1"/>
</dbReference>
<dbReference type="InterPro" id="IPR036236">
    <property type="entry name" value="Znf_C2H2_sf"/>
</dbReference>
<evidence type="ECO:0000256" key="2">
    <source>
        <dbReference type="ARBA" id="ARBA00006991"/>
    </source>
</evidence>
<dbReference type="Gene3D" id="3.30.160.60">
    <property type="entry name" value="Classic Zinc Finger"/>
    <property type="match status" value="5"/>
</dbReference>
<dbReference type="GO" id="GO:0000981">
    <property type="term" value="F:DNA-binding transcription factor activity, RNA polymerase II-specific"/>
    <property type="evidence" value="ECO:0007669"/>
    <property type="project" value="TreeGrafter"/>
</dbReference>
<evidence type="ECO:0000256" key="1">
    <source>
        <dbReference type="ARBA" id="ARBA00004123"/>
    </source>
</evidence>
<feature type="domain" description="C2H2-type" evidence="10">
    <location>
        <begin position="63"/>
        <end position="90"/>
    </location>
</feature>
<dbReference type="GO" id="GO:0008270">
    <property type="term" value="F:zinc ion binding"/>
    <property type="evidence" value="ECO:0007669"/>
    <property type="project" value="UniProtKB-KW"/>
</dbReference>
<name>A0AAD7ZAD7_DIPPU</name>
<dbReference type="EMBL" id="JASPKZ010009386">
    <property type="protein sequence ID" value="KAJ9576888.1"/>
    <property type="molecule type" value="Genomic_DNA"/>
</dbReference>
<feature type="domain" description="C2H2-type" evidence="10">
    <location>
        <begin position="35"/>
        <end position="62"/>
    </location>
</feature>
<keyword evidence="12" id="KW-1185">Reference proteome</keyword>
<comment type="subcellular location">
    <subcellularLocation>
        <location evidence="1">Nucleus</location>
    </subcellularLocation>
</comment>
<dbReference type="FunFam" id="3.30.160.60:FF:002239">
    <property type="entry name" value="Zinc finger protein 226"/>
    <property type="match status" value="1"/>
</dbReference>
<evidence type="ECO:0000256" key="8">
    <source>
        <dbReference type="ARBA" id="ARBA00023242"/>
    </source>
</evidence>
<dbReference type="AlphaFoldDB" id="A0AAD7ZAD7"/>
<gene>
    <name evidence="11" type="ORF">L9F63_006506</name>
</gene>